<gene>
    <name evidence="1" type="ORF">LJD61_12540</name>
</gene>
<sequence>MKIKKVLALVLVMTFVFTFTDISMVSADKSKTITRNIQKSLESSIKVTDVETDNPIEHLQIKDAKDLTIKENKNLKTNTNLIINTKTTNKINSSQAVTVAEAVYNPPVADLRYAILNSSSLSPEGNFTTNTQIAWLWSYSGTDFTYDPDGDAIVSMEVGGIPSDSIIGYVNDSSGNTIGFATQISTPGIYTMTFRCQDETGLWSNTWSQSFYIVSTNNTPSTISFGGISPADQCNYGQGYFYRIQGLQPTYTIFGTARNSSGSPSINYPVTATVKYVNPMDSTNQITEGTATGYTDRDGNFSIIIHHNNPWLGSGDYSYQTSVSIHGYVILYAIMQGGNAITVEPFYYLCNYYPL</sequence>
<dbReference type="RefSeq" id="WP_255227896.1">
    <property type="nucleotide sequence ID" value="NZ_JAJEKE010000011.1"/>
</dbReference>
<protein>
    <submittedName>
        <fullName evidence="1">Uncharacterized protein</fullName>
    </submittedName>
</protein>
<evidence type="ECO:0000313" key="2">
    <source>
        <dbReference type="Proteomes" id="UP001651880"/>
    </source>
</evidence>
<keyword evidence="2" id="KW-1185">Reference proteome</keyword>
<proteinExistence type="predicted"/>
<reference evidence="1 2" key="1">
    <citation type="submission" date="2021-10" db="EMBL/GenBank/DDBJ databases">
        <title>Lutispora strain m25 sp. nov., a thermophilic, non-spore-forming bacterium isolated from a lab-scale methanogenic bioreactor digesting anaerobic sludge.</title>
        <authorList>
            <person name="El Houari A."/>
            <person name="Mcdonald J."/>
        </authorList>
    </citation>
    <scope>NUCLEOTIDE SEQUENCE [LARGE SCALE GENOMIC DNA]</scope>
    <source>
        <strain evidence="2">m25</strain>
    </source>
</reference>
<dbReference type="EMBL" id="JAJEKE010000011">
    <property type="protein sequence ID" value="MCQ1530373.1"/>
    <property type="molecule type" value="Genomic_DNA"/>
</dbReference>
<accession>A0ABT1NJP9</accession>
<dbReference type="Proteomes" id="UP001651880">
    <property type="component" value="Unassembled WGS sequence"/>
</dbReference>
<name>A0ABT1NJP9_9FIRM</name>
<comment type="caution">
    <text evidence="1">The sequence shown here is derived from an EMBL/GenBank/DDBJ whole genome shotgun (WGS) entry which is preliminary data.</text>
</comment>
<evidence type="ECO:0000313" key="1">
    <source>
        <dbReference type="EMBL" id="MCQ1530373.1"/>
    </source>
</evidence>
<organism evidence="1 2">
    <name type="scientific">Lutispora saccharofermentans</name>
    <dbReference type="NCBI Taxonomy" id="3024236"/>
    <lineage>
        <taxon>Bacteria</taxon>
        <taxon>Bacillati</taxon>
        <taxon>Bacillota</taxon>
        <taxon>Clostridia</taxon>
        <taxon>Lutisporales</taxon>
        <taxon>Lutisporaceae</taxon>
        <taxon>Lutispora</taxon>
    </lineage>
</organism>